<dbReference type="AlphaFoldDB" id="A0A1M5JMJ2"/>
<gene>
    <name evidence="1" type="ORF">SAMN05444483_11174</name>
</gene>
<evidence type="ECO:0000313" key="2">
    <source>
        <dbReference type="Proteomes" id="UP000183945"/>
    </source>
</evidence>
<dbReference type="EMBL" id="FQVT01000011">
    <property type="protein sequence ID" value="SHG41479.1"/>
    <property type="molecule type" value="Genomic_DNA"/>
</dbReference>
<keyword evidence="2" id="KW-1185">Reference proteome</keyword>
<organism evidence="1 2">
    <name type="scientific">Salegentibacter echinorum</name>
    <dbReference type="NCBI Taxonomy" id="1073325"/>
    <lineage>
        <taxon>Bacteria</taxon>
        <taxon>Pseudomonadati</taxon>
        <taxon>Bacteroidota</taxon>
        <taxon>Flavobacteriia</taxon>
        <taxon>Flavobacteriales</taxon>
        <taxon>Flavobacteriaceae</taxon>
        <taxon>Salegentibacter</taxon>
    </lineage>
</organism>
<evidence type="ECO:0000313" key="1">
    <source>
        <dbReference type="EMBL" id="SHG41479.1"/>
    </source>
</evidence>
<reference evidence="2" key="1">
    <citation type="submission" date="2016-11" db="EMBL/GenBank/DDBJ databases">
        <authorList>
            <person name="Varghese N."/>
            <person name="Submissions S."/>
        </authorList>
    </citation>
    <scope>NUCLEOTIDE SEQUENCE [LARGE SCALE GENOMIC DNA]</scope>
    <source>
        <strain evidence="2">DSM 24579</strain>
    </source>
</reference>
<name>A0A1M5JMJ2_SALEC</name>
<protein>
    <submittedName>
        <fullName evidence="1">Uncharacterized protein</fullName>
    </submittedName>
</protein>
<sequence>MKKNIVITLNDHYLEEIDNTLSNLRKEGMIIKNVYEFGVISGVLEEENFSKIRALDEVLLLKEDKNINIPPPSGGIQ</sequence>
<dbReference type="OrthoDB" id="981782at2"/>
<dbReference type="Proteomes" id="UP000183945">
    <property type="component" value="Unassembled WGS sequence"/>
</dbReference>
<proteinExistence type="predicted"/>
<accession>A0A1M5JMJ2</accession>
<dbReference type="RefSeq" id="WP_072880740.1">
    <property type="nucleotide sequence ID" value="NZ_FQVT01000011.1"/>
</dbReference>